<dbReference type="AlphaFoldDB" id="A0A8D4VQZ2"/>
<dbReference type="InterPro" id="IPR001387">
    <property type="entry name" value="Cro/C1-type_HTH"/>
</dbReference>
<protein>
    <recommendedName>
        <fullName evidence="1">HTH cro/C1-type domain-containing protein</fullName>
    </recommendedName>
</protein>
<organism evidence="2 3">
    <name type="scientific">Methylogaea oryzae</name>
    <dbReference type="NCBI Taxonomy" id="1295382"/>
    <lineage>
        <taxon>Bacteria</taxon>
        <taxon>Pseudomonadati</taxon>
        <taxon>Pseudomonadota</taxon>
        <taxon>Gammaproteobacteria</taxon>
        <taxon>Methylococcales</taxon>
        <taxon>Methylococcaceae</taxon>
        <taxon>Methylogaea</taxon>
    </lineage>
</organism>
<evidence type="ECO:0000313" key="2">
    <source>
        <dbReference type="EMBL" id="BBL71007.1"/>
    </source>
</evidence>
<proteinExistence type="predicted"/>
<sequence>MAIGRRLREERERLQLSQADLAEQAGIPRGTQADYELGEAEPDSGYLETVKTLGIDVDYVLFGVDEPEAMVECPAFRSLLVERPITREECRQYASKGGPGGAITKALFSSTCPKCDKNPITRPPRTDGKANTADIDARLLENLLETLETMLEQTGTTLPPPKKARLVVMLYRTFRASGVIDKKTIEDALNLAV</sequence>
<dbReference type="Proteomes" id="UP000824988">
    <property type="component" value="Chromosome"/>
</dbReference>
<evidence type="ECO:0000259" key="1">
    <source>
        <dbReference type="PROSITE" id="PS50943"/>
    </source>
</evidence>
<evidence type="ECO:0000313" key="3">
    <source>
        <dbReference type="Proteomes" id="UP000824988"/>
    </source>
</evidence>
<dbReference type="SUPFAM" id="SSF47413">
    <property type="entry name" value="lambda repressor-like DNA-binding domains"/>
    <property type="match status" value="1"/>
</dbReference>
<dbReference type="SMART" id="SM00530">
    <property type="entry name" value="HTH_XRE"/>
    <property type="match status" value="1"/>
</dbReference>
<dbReference type="EMBL" id="AP019782">
    <property type="protein sequence ID" value="BBL71007.1"/>
    <property type="molecule type" value="Genomic_DNA"/>
</dbReference>
<dbReference type="PROSITE" id="PS50943">
    <property type="entry name" value="HTH_CROC1"/>
    <property type="match status" value="1"/>
</dbReference>
<dbReference type="InterPro" id="IPR010982">
    <property type="entry name" value="Lambda_DNA-bd_dom_sf"/>
</dbReference>
<dbReference type="Gene3D" id="1.10.260.40">
    <property type="entry name" value="lambda repressor-like DNA-binding domains"/>
    <property type="match status" value="1"/>
</dbReference>
<dbReference type="Pfam" id="PF13560">
    <property type="entry name" value="HTH_31"/>
    <property type="match status" value="1"/>
</dbReference>
<dbReference type="CDD" id="cd00093">
    <property type="entry name" value="HTH_XRE"/>
    <property type="match status" value="1"/>
</dbReference>
<accession>A0A8D4VQZ2</accession>
<feature type="domain" description="HTH cro/C1-type" evidence="1">
    <location>
        <begin position="7"/>
        <end position="60"/>
    </location>
</feature>
<dbReference type="GO" id="GO:0003677">
    <property type="term" value="F:DNA binding"/>
    <property type="evidence" value="ECO:0007669"/>
    <property type="project" value="InterPro"/>
</dbReference>
<keyword evidence="3" id="KW-1185">Reference proteome</keyword>
<name>A0A8D4VQZ2_9GAMM</name>
<reference evidence="2" key="1">
    <citation type="submission" date="2019-06" db="EMBL/GenBank/DDBJ databases">
        <title>Complete genome sequence of Methylogaea oryzae strain JCM16910.</title>
        <authorList>
            <person name="Asakawa S."/>
        </authorList>
    </citation>
    <scope>NUCLEOTIDE SEQUENCE</scope>
    <source>
        <strain evidence="2">E10</strain>
    </source>
</reference>
<dbReference type="KEGG" id="moz:MoryE10_16130"/>
<gene>
    <name evidence="2" type="ORF">MoryE10_16130</name>
</gene>